<dbReference type="Proteomes" id="UP000717585">
    <property type="component" value="Unassembled WGS sequence"/>
</dbReference>
<dbReference type="OrthoDB" id="1923159at2759"/>
<dbReference type="Gene3D" id="3.30.40.10">
    <property type="entry name" value="Zinc/RING finger domain, C3HC4 (zinc finger)"/>
    <property type="match status" value="1"/>
</dbReference>
<dbReference type="SUPFAM" id="SSF54928">
    <property type="entry name" value="RNA-binding domain, RBD"/>
    <property type="match status" value="1"/>
</dbReference>
<evidence type="ECO:0000256" key="1">
    <source>
        <dbReference type="PROSITE-ProRule" id="PRU00175"/>
    </source>
</evidence>
<dbReference type="InterPro" id="IPR012677">
    <property type="entry name" value="Nucleotide-bd_a/b_plait_sf"/>
</dbReference>
<dbReference type="CDD" id="cd12438">
    <property type="entry name" value="RRM_CNOT4"/>
    <property type="match status" value="1"/>
</dbReference>
<dbReference type="InterPro" id="IPR001841">
    <property type="entry name" value="Znf_RING"/>
</dbReference>
<feature type="domain" description="RRM" evidence="5">
    <location>
        <begin position="124"/>
        <end position="204"/>
    </location>
</feature>
<feature type="compositionally biased region" description="Low complexity" evidence="3">
    <location>
        <begin position="331"/>
        <end position="347"/>
    </location>
</feature>
<feature type="compositionally biased region" description="Pro residues" evidence="3">
    <location>
        <begin position="348"/>
        <end position="361"/>
    </location>
</feature>
<comment type="caution">
    <text evidence="6">The sequence shown here is derived from an EMBL/GenBank/DDBJ whole genome shotgun (WGS) entry which is preliminary data.</text>
</comment>
<protein>
    <submittedName>
        <fullName evidence="6">Small GTPase superfamily</fullName>
    </submittedName>
</protein>
<dbReference type="PROSITE" id="PS50089">
    <property type="entry name" value="ZF_RING_2"/>
    <property type="match status" value="1"/>
</dbReference>
<dbReference type="Gene3D" id="3.30.70.330">
    <property type="match status" value="1"/>
</dbReference>
<dbReference type="Pfam" id="PF14570">
    <property type="entry name" value="zf-RING_4"/>
    <property type="match status" value="1"/>
</dbReference>
<dbReference type="AlphaFoldDB" id="A0A8J6E1R6"/>
<evidence type="ECO:0000259" key="5">
    <source>
        <dbReference type="PROSITE" id="PS50102"/>
    </source>
</evidence>
<keyword evidence="7" id="KW-1185">Reference proteome</keyword>
<keyword evidence="2" id="KW-0694">RNA-binding</keyword>
<sequence>MEKWQTLLDEIDDDEPLCPLCGEKLDTTEICFFPCPCKYQVCRFCLHKLKQTDARCPACRKPYDDKDAHYEDVQVNVEPVTRSNKQSMSRNGGGSFYRTHSQDSVWNRQDDLSHLTNVRVLQRNLVYLVNLPSNIARESILRQHSMLGQYGKITKIIINSGNTSHDSACAYATFAKSEDATTAIVAVDGTYFGGKQIQASFGTTKYCSNFLQHRSCSNPECMYLHELGEEVLGARDKAHGPARTSFNQLVKPTLPSGRVTFAATPDQDKCFPPPPGSGKKESSVAPISSSPAPWANVGKSKSKPATPIPDSNSKTDFPTPAEALGQKKKGSQSQSQSRAASTSRSRQNPPPDLPPGFPAGPTPQGLLMNAVQMQQQTASTWAGTAPTPARPTAITAPPTPGVVALAPTVVPAHGGQMPDPSRLALPQEYDIQQILRLGPRSFSQAAAALFSRGRFANENKAKNGSVPRPPRKVEGSVNLVQMLGLHA</sequence>
<evidence type="ECO:0000313" key="7">
    <source>
        <dbReference type="Proteomes" id="UP000717585"/>
    </source>
</evidence>
<keyword evidence="1" id="KW-0479">Metal-binding</keyword>
<dbReference type="PANTHER" id="PTHR12603">
    <property type="entry name" value="CCR4-NOT TRANSCRIPTION COMPLEX RELATED"/>
    <property type="match status" value="1"/>
</dbReference>
<dbReference type="PANTHER" id="PTHR12603:SF0">
    <property type="entry name" value="CCR4-NOT TRANSCRIPTION COMPLEX SUBUNIT 4"/>
    <property type="match status" value="1"/>
</dbReference>
<dbReference type="InterPro" id="IPR003954">
    <property type="entry name" value="RRM_euk-type"/>
</dbReference>
<dbReference type="InterPro" id="IPR039780">
    <property type="entry name" value="Mot2"/>
</dbReference>
<evidence type="ECO:0000313" key="6">
    <source>
        <dbReference type="EMBL" id="KAG9393803.1"/>
    </source>
</evidence>
<dbReference type="GO" id="GO:0030014">
    <property type="term" value="C:CCR4-NOT complex"/>
    <property type="evidence" value="ECO:0007669"/>
    <property type="project" value="InterPro"/>
</dbReference>
<dbReference type="InterPro" id="IPR013083">
    <property type="entry name" value="Znf_RING/FYVE/PHD"/>
</dbReference>
<feature type="domain" description="RING-type" evidence="4">
    <location>
        <begin position="18"/>
        <end position="60"/>
    </location>
</feature>
<accession>A0A8J6E1R6</accession>
<feature type="compositionally biased region" description="Low complexity" evidence="3">
    <location>
        <begin position="380"/>
        <end position="396"/>
    </location>
</feature>
<dbReference type="GO" id="GO:0016567">
    <property type="term" value="P:protein ubiquitination"/>
    <property type="evidence" value="ECO:0007669"/>
    <property type="project" value="TreeGrafter"/>
</dbReference>
<dbReference type="CDD" id="cd16618">
    <property type="entry name" value="mRING-HC-C4C4_CNOT4"/>
    <property type="match status" value="1"/>
</dbReference>
<evidence type="ECO:0000259" key="4">
    <source>
        <dbReference type="PROSITE" id="PS50089"/>
    </source>
</evidence>
<dbReference type="InterPro" id="IPR000504">
    <property type="entry name" value="RRM_dom"/>
</dbReference>
<dbReference type="PROSITE" id="PS50102">
    <property type="entry name" value="RRM"/>
    <property type="match status" value="1"/>
</dbReference>
<feature type="region of interest" description="Disordered" evidence="3">
    <location>
        <begin position="258"/>
        <end position="396"/>
    </location>
</feature>
<feature type="compositionally biased region" description="Low complexity" evidence="3">
    <location>
        <begin position="283"/>
        <end position="295"/>
    </location>
</feature>
<evidence type="ECO:0000256" key="2">
    <source>
        <dbReference type="PROSITE-ProRule" id="PRU00176"/>
    </source>
</evidence>
<evidence type="ECO:0000256" key="3">
    <source>
        <dbReference type="SAM" id="MobiDB-lite"/>
    </source>
</evidence>
<name>A0A8J6E1R6_9EUKA</name>
<gene>
    <name evidence="6" type="ORF">J8273_4666</name>
</gene>
<dbReference type="GO" id="GO:0004842">
    <property type="term" value="F:ubiquitin-protein transferase activity"/>
    <property type="evidence" value="ECO:0007669"/>
    <property type="project" value="InterPro"/>
</dbReference>
<dbReference type="Pfam" id="PF00076">
    <property type="entry name" value="RRM_1"/>
    <property type="match status" value="1"/>
</dbReference>
<keyword evidence="1" id="KW-0863">Zinc-finger</keyword>
<dbReference type="EMBL" id="JAHDYR010000020">
    <property type="protein sequence ID" value="KAG9393803.1"/>
    <property type="molecule type" value="Genomic_DNA"/>
</dbReference>
<proteinExistence type="predicted"/>
<keyword evidence="1" id="KW-0862">Zinc</keyword>
<organism evidence="6 7">
    <name type="scientific">Carpediemonas membranifera</name>
    <dbReference type="NCBI Taxonomy" id="201153"/>
    <lineage>
        <taxon>Eukaryota</taxon>
        <taxon>Metamonada</taxon>
        <taxon>Carpediemonas-like organisms</taxon>
        <taxon>Carpediemonas</taxon>
    </lineage>
</organism>
<reference evidence="6" key="1">
    <citation type="submission" date="2021-05" db="EMBL/GenBank/DDBJ databases">
        <title>A free-living protist that lacks canonical eukaryotic 1 DNA replication and segregation systems.</title>
        <authorList>
            <person name="Salas-Leiva D.E."/>
            <person name="Tromer E.C."/>
            <person name="Curtis B.A."/>
            <person name="Jerlstrom-Hultqvist J."/>
            <person name="Kolisko M."/>
            <person name="Yi Z."/>
            <person name="Salas-Leiva J.S."/>
            <person name="Gallot-Lavallee L."/>
            <person name="Kops G.J.P.L."/>
            <person name="Archibald J.M."/>
            <person name="Simpson A.G.B."/>
            <person name="Roger A.J."/>
        </authorList>
    </citation>
    <scope>NUCLEOTIDE SEQUENCE</scope>
    <source>
        <strain evidence="6">BICM</strain>
    </source>
</reference>
<dbReference type="GO" id="GO:0003723">
    <property type="term" value="F:RNA binding"/>
    <property type="evidence" value="ECO:0007669"/>
    <property type="project" value="UniProtKB-UniRule"/>
</dbReference>
<dbReference type="InterPro" id="IPR039515">
    <property type="entry name" value="NOT4_mRING-HC-C4C4"/>
</dbReference>
<dbReference type="SUPFAM" id="SSF57850">
    <property type="entry name" value="RING/U-box"/>
    <property type="match status" value="1"/>
</dbReference>
<dbReference type="InterPro" id="IPR034261">
    <property type="entry name" value="CNOT4_RRM"/>
</dbReference>
<dbReference type="SMART" id="SM00361">
    <property type="entry name" value="RRM_1"/>
    <property type="match status" value="1"/>
</dbReference>
<dbReference type="InterPro" id="IPR035979">
    <property type="entry name" value="RBD_domain_sf"/>
</dbReference>
<dbReference type="GO" id="GO:0008270">
    <property type="term" value="F:zinc ion binding"/>
    <property type="evidence" value="ECO:0007669"/>
    <property type="project" value="UniProtKB-KW"/>
</dbReference>